<dbReference type="OMA" id="NKWPMFY"/>
<proteinExistence type="inferred from homology"/>
<keyword evidence="6" id="KW-1185">Reference proteome</keyword>
<reference evidence="5 6" key="1">
    <citation type="journal article" date="2011" name="Proc. Natl. Acad. Sci. U.S.A.">
        <title>Evolutionary erosion of yeast sex chromosomes by mating-type switching accidents.</title>
        <authorList>
            <person name="Gordon J.L."/>
            <person name="Armisen D."/>
            <person name="Proux-Wera E."/>
            <person name="Oheigeartaigh S.S."/>
            <person name="Byrne K.P."/>
            <person name="Wolfe K.H."/>
        </authorList>
    </citation>
    <scope>NUCLEOTIDE SEQUENCE [LARGE SCALE GENOMIC DNA]</scope>
    <source>
        <strain evidence="6">ATCC 10597 / BCRC 20456 / CBS 421 / NBRC 0211 / NRRL Y-12639</strain>
    </source>
</reference>
<evidence type="ECO:0000256" key="2">
    <source>
        <dbReference type="ARBA" id="ARBA00022763"/>
    </source>
</evidence>
<dbReference type="Pfam" id="PF13589">
    <property type="entry name" value="HATPase_c_3"/>
    <property type="match status" value="1"/>
</dbReference>
<dbReference type="GO" id="GO:0097587">
    <property type="term" value="C:MutLgamma complex"/>
    <property type="evidence" value="ECO:0007669"/>
    <property type="project" value="EnsemblFungi"/>
</dbReference>
<dbReference type="SMART" id="SM01340">
    <property type="entry name" value="DNA_mis_repair"/>
    <property type="match status" value="1"/>
</dbReference>
<dbReference type="InterPro" id="IPR014721">
    <property type="entry name" value="Ribsml_uS5_D2-typ_fold_subgr"/>
</dbReference>
<feature type="domain" description="DNA mismatch repair protein S5" evidence="4">
    <location>
        <begin position="241"/>
        <end position="375"/>
    </location>
</feature>
<evidence type="ECO:0000259" key="3">
    <source>
        <dbReference type="SMART" id="SM00853"/>
    </source>
</evidence>
<dbReference type="SMART" id="SM00853">
    <property type="entry name" value="MutL_C"/>
    <property type="match status" value="1"/>
</dbReference>
<dbReference type="GO" id="GO:0140664">
    <property type="term" value="F:ATP-dependent DNA damage sensor activity"/>
    <property type="evidence" value="ECO:0007669"/>
    <property type="project" value="InterPro"/>
</dbReference>
<gene>
    <name evidence="5" type="primary">NDAI0K01290</name>
    <name evidence="5" type="ordered locus">NDAI_0K01290</name>
</gene>
<dbReference type="GO" id="GO:0007131">
    <property type="term" value="P:reciprocal meiotic recombination"/>
    <property type="evidence" value="ECO:0007669"/>
    <property type="project" value="EnsemblFungi"/>
</dbReference>
<dbReference type="GO" id="GO:0030983">
    <property type="term" value="F:mismatched DNA binding"/>
    <property type="evidence" value="ECO:0007669"/>
    <property type="project" value="InterPro"/>
</dbReference>
<keyword evidence="2" id="KW-0227">DNA damage</keyword>
<name>G0WHQ9_NAUDC</name>
<dbReference type="Proteomes" id="UP000000689">
    <property type="component" value="Chromosome 11"/>
</dbReference>
<dbReference type="EMBL" id="HE580277">
    <property type="protein sequence ID" value="CCD27320.1"/>
    <property type="molecule type" value="Genomic_DNA"/>
</dbReference>
<dbReference type="InterPro" id="IPR038973">
    <property type="entry name" value="MutL/Mlh/Pms-like"/>
</dbReference>
<dbReference type="GeneID" id="11497608"/>
<dbReference type="Gene3D" id="3.30.565.10">
    <property type="entry name" value="Histidine kinase-like ATPase, C-terminal domain"/>
    <property type="match status" value="1"/>
</dbReference>
<dbReference type="Gene3D" id="3.30.1540.20">
    <property type="entry name" value="MutL, C-terminal domain, dimerisation subdomain"/>
    <property type="match status" value="2"/>
</dbReference>
<dbReference type="PANTHER" id="PTHR10073:SF47">
    <property type="entry name" value="DNA MISMATCH REPAIR PROTEIN MLH3"/>
    <property type="match status" value="1"/>
</dbReference>
<protein>
    <recommendedName>
        <fullName evidence="7">MutL C-terminal dimerisation domain-containing protein</fullName>
    </recommendedName>
</protein>
<dbReference type="GO" id="GO:0005634">
    <property type="term" value="C:nucleus"/>
    <property type="evidence" value="ECO:0007669"/>
    <property type="project" value="EnsemblFungi"/>
</dbReference>
<dbReference type="InterPro" id="IPR037198">
    <property type="entry name" value="MutL_C_sf"/>
</dbReference>
<dbReference type="InterPro" id="IPR036890">
    <property type="entry name" value="HATPase_C_sf"/>
</dbReference>
<organism evidence="5 6">
    <name type="scientific">Naumovozyma dairenensis (strain ATCC 10597 / BCRC 20456 / CBS 421 / NBRC 0211 / NRRL Y-12639)</name>
    <name type="common">Saccharomyces dairenensis</name>
    <dbReference type="NCBI Taxonomy" id="1071378"/>
    <lineage>
        <taxon>Eukaryota</taxon>
        <taxon>Fungi</taxon>
        <taxon>Dikarya</taxon>
        <taxon>Ascomycota</taxon>
        <taxon>Saccharomycotina</taxon>
        <taxon>Saccharomycetes</taxon>
        <taxon>Saccharomycetales</taxon>
        <taxon>Saccharomycetaceae</taxon>
        <taxon>Naumovozyma</taxon>
    </lineage>
</organism>
<feature type="domain" description="MutL C-terminal dimerisation" evidence="3">
    <location>
        <begin position="543"/>
        <end position="731"/>
    </location>
</feature>
<dbReference type="InterPro" id="IPR013507">
    <property type="entry name" value="DNA_mismatch_S5_2-like"/>
</dbReference>
<accession>G0WHQ9</accession>
<dbReference type="HOGENOM" id="CLU_005415_1_0_1"/>
<dbReference type="Gene3D" id="3.30.230.10">
    <property type="match status" value="1"/>
</dbReference>
<evidence type="ECO:0000256" key="1">
    <source>
        <dbReference type="ARBA" id="ARBA00006082"/>
    </source>
</evidence>
<dbReference type="OrthoDB" id="429932at2759"/>
<evidence type="ECO:0000259" key="4">
    <source>
        <dbReference type="SMART" id="SM01340"/>
    </source>
</evidence>
<evidence type="ECO:0008006" key="7">
    <source>
        <dbReference type="Google" id="ProtNLM"/>
    </source>
</evidence>
<dbReference type="AlphaFoldDB" id="G0WHQ9"/>
<dbReference type="eggNOG" id="KOG1977">
    <property type="taxonomic scope" value="Eukaryota"/>
</dbReference>
<dbReference type="InterPro" id="IPR042120">
    <property type="entry name" value="MutL_C_dimsub"/>
</dbReference>
<sequence length="791" mass="91026">MQMTQRIHGLPKSVSHRLRSQTSAISIPSILTELVQNSIDANATKITVTLDISNYNITIIDNGIGMIPKELDLLGNQNHTSKITTLNDIENVKTFGFRGEAIFAISELSKLTIYSKSHEYNSVWGRTFPQSSRMLDSHSIREYEHQNRIFYSELECMKSGTVVIVEDMFYNLVVRKEIFKKEPTFKIFNKIKKDMFQLLIAHPELELKIQKIEANGQASPLIFSHLVSEDLSTFQMYSYVFRNIFGPVVPINMMKKVALKFRNYNMQGVISKYPVKTKDYQFIFFNKRRYTNETLFKQINSIFKESNFGYGGVINSTVKSVGKPYTFYPLLIININGPPLSINDLLQAPSKEIYEPSDGHIIRPLLLRLVKSFLQAQGYTPSTNQAITCSRESSMNKIVKTELSDENGNLPSKTVMSHILDSKMKSAKFISSEMEGRTDLKLSLENKNIASNLHVPNMTLLPPFKRRHDLSSRKSSTTSAPKKCKLHSPEKHDCWLDIPNTFQPITPESDTYQTPNKKHGIHSNNSNNETTVLNKTVLKNCQVINQIDNKFILLRVNDNINGWMLSIMDQHACDERIKLETYLNSFLIDILHGTLTLQYISDLQLNVSLIEISLFKFYVEEFRKWGINYEIILDKTDHTANSILKVISLPKLLETKINGDKNYLKSVLLQHCYDLKDLKKLRLNTMKMTFDIRTQLDNFQWWKYLNSIPTVFIEFFNSKSCRSAIKFGDKLTKEECELLIRQLSNCKVPFQCAHGRPSIVPITNLVCETNTNYLTKRNNYSLKGTSLDYDI</sequence>
<dbReference type="SUPFAM" id="SSF118116">
    <property type="entry name" value="DNA mismatch repair protein MutL"/>
    <property type="match status" value="2"/>
</dbReference>
<dbReference type="KEGG" id="ndi:NDAI_0K01290"/>
<dbReference type="PANTHER" id="PTHR10073">
    <property type="entry name" value="DNA MISMATCH REPAIR PROTEIN MLH, PMS, MUTL"/>
    <property type="match status" value="1"/>
</dbReference>
<dbReference type="RefSeq" id="XP_003672563.1">
    <property type="nucleotide sequence ID" value="XM_003672515.1"/>
</dbReference>
<dbReference type="GO" id="GO:0005524">
    <property type="term" value="F:ATP binding"/>
    <property type="evidence" value="ECO:0007669"/>
    <property type="project" value="InterPro"/>
</dbReference>
<dbReference type="GO" id="GO:0000710">
    <property type="term" value="P:meiotic mismatch repair"/>
    <property type="evidence" value="ECO:0007669"/>
    <property type="project" value="EnsemblFungi"/>
</dbReference>
<evidence type="ECO:0000313" key="6">
    <source>
        <dbReference type="Proteomes" id="UP000000689"/>
    </source>
</evidence>
<dbReference type="STRING" id="1071378.G0WHQ9"/>
<comment type="similarity">
    <text evidence="1">Belongs to the DNA mismatch repair MutL/HexB family.</text>
</comment>
<evidence type="ECO:0000313" key="5">
    <source>
        <dbReference type="EMBL" id="CCD27320.1"/>
    </source>
</evidence>
<dbReference type="InterPro" id="IPR014790">
    <property type="entry name" value="MutL_C"/>
</dbReference>
<dbReference type="GO" id="GO:0016887">
    <property type="term" value="F:ATP hydrolysis activity"/>
    <property type="evidence" value="ECO:0007669"/>
    <property type="project" value="InterPro"/>
</dbReference>
<dbReference type="SUPFAM" id="SSF55874">
    <property type="entry name" value="ATPase domain of HSP90 chaperone/DNA topoisomerase II/histidine kinase"/>
    <property type="match status" value="1"/>
</dbReference>